<name>A0A803LYW2_CHEQI</name>
<feature type="region of interest" description="Disordered" evidence="10">
    <location>
        <begin position="593"/>
        <end position="645"/>
    </location>
</feature>
<dbReference type="AlphaFoldDB" id="A0A803LYW2"/>
<evidence type="ECO:0000256" key="2">
    <source>
        <dbReference type="ARBA" id="ARBA00008423"/>
    </source>
</evidence>
<keyword evidence="7" id="KW-0539">Nucleus</keyword>
<reference evidence="12" key="1">
    <citation type="journal article" date="2017" name="Nature">
        <title>The genome of Chenopodium quinoa.</title>
        <authorList>
            <person name="Jarvis D.E."/>
            <person name="Ho Y.S."/>
            <person name="Lightfoot D.J."/>
            <person name="Schmoeckel S.M."/>
            <person name="Li B."/>
            <person name="Borm T.J.A."/>
            <person name="Ohyanagi H."/>
            <person name="Mineta K."/>
            <person name="Michell C.T."/>
            <person name="Saber N."/>
            <person name="Kharbatia N.M."/>
            <person name="Rupper R.R."/>
            <person name="Sharp A.R."/>
            <person name="Dally N."/>
            <person name="Boughton B.A."/>
            <person name="Woo Y.H."/>
            <person name="Gao G."/>
            <person name="Schijlen E.G.W.M."/>
            <person name="Guo X."/>
            <person name="Momin A.A."/>
            <person name="Negrao S."/>
            <person name="Al-Babili S."/>
            <person name="Gehring C."/>
            <person name="Roessner U."/>
            <person name="Jung C."/>
            <person name="Murphy K."/>
            <person name="Arold S.T."/>
            <person name="Gojobori T."/>
            <person name="van der Linden C.G."/>
            <person name="van Loo E.N."/>
            <person name="Jellen E.N."/>
            <person name="Maughan P.J."/>
            <person name="Tester M."/>
        </authorList>
    </citation>
    <scope>NUCLEOTIDE SEQUENCE [LARGE SCALE GENOMIC DNA]</scope>
    <source>
        <strain evidence="12">cv. PI 614886</strain>
    </source>
</reference>
<dbReference type="SUPFAM" id="SSF54928">
    <property type="entry name" value="RNA-binding domain, RBD"/>
    <property type="match status" value="1"/>
</dbReference>
<keyword evidence="8" id="KW-0694">RNA-binding</keyword>
<evidence type="ECO:0000256" key="9">
    <source>
        <dbReference type="SAM" id="Coils"/>
    </source>
</evidence>
<dbReference type="Proteomes" id="UP000596660">
    <property type="component" value="Unplaced"/>
</dbReference>
<sequence length="645" mass="72064">MLYDLSMKTSELMFNIEAHCEKEYITVLVCNGKNQNQARDDLHAFLGRRTEEFVSWLWKFLLKNETQLTASVSSDMTVGTVHSLCDVDRDKACANRTFKSCQSYSANMMGKHDKNHSSGQARKSSDIKTQKDYHSPLAKELANSAIQLSDLRNKVAKFDYSKKMLSSVRNYQPETVNDCEKHSRCTDLSPKAASLARKDVALNLDFLPASVPKSTRSCNLPDKEPASLLGRHPSSFQERSPAFRTQFSNVSKLSECPQMRNVGNALKGSLPPVIPSCNINQPRKCVWERLGKPQQDALSRSQTVDFCARDKAHCNKNWTDHHSSMIPNPSEQIVQASPLPALPRVQGSRKLRQAHQSVRGGGTRQLDDTMRPKNVVKTNSEVPSISNIGRKRQFGEISSQIDAGMTTEKITENQFEKAWQSSNISQVPSDGSQSVVPCFLPYSTNMPMHPMQQVDDMKLRLRQIELDMVKLRAKQISLEKDRKTNLLTKSGVIKPTVDGSRTVLVTNVHFEATKEALLMYFWKCGAVVDVKFADNMPSAREKSAYITFQNKVAADKALRFSRASFYSRTIKVCRTGEFPSTATASSAEISGKKMQITPSKSDVNSEGLSYSESHSKWQNEPSSSAHSEPLSSTFDETKTAAESTC</sequence>
<dbReference type="GO" id="GO:0005737">
    <property type="term" value="C:cytoplasm"/>
    <property type="evidence" value="ECO:0007669"/>
    <property type="project" value="TreeGrafter"/>
</dbReference>
<dbReference type="InterPro" id="IPR012677">
    <property type="entry name" value="Nucleotide-bd_a/b_plait_sf"/>
</dbReference>
<dbReference type="EnsemblPlants" id="AUR62020663-RA">
    <property type="protein sequence ID" value="AUR62020663-RA:cds"/>
    <property type="gene ID" value="AUR62020663"/>
</dbReference>
<evidence type="ECO:0000256" key="4">
    <source>
        <dbReference type="ARBA" id="ARBA00022737"/>
    </source>
</evidence>
<dbReference type="InterPro" id="IPR040366">
    <property type="entry name" value="Nab2/ZC3H14"/>
</dbReference>
<dbReference type="GO" id="GO:0008143">
    <property type="term" value="F:poly(A) binding"/>
    <property type="evidence" value="ECO:0007669"/>
    <property type="project" value="InterPro"/>
</dbReference>
<dbReference type="PANTHER" id="PTHR14738">
    <property type="entry name" value="ZINC FINGER CCCH DOMAIN-CONTAINING PROTEIN 14"/>
    <property type="match status" value="1"/>
</dbReference>
<feature type="coiled-coil region" evidence="9">
    <location>
        <begin position="454"/>
        <end position="481"/>
    </location>
</feature>
<feature type="compositionally biased region" description="Low complexity" evidence="10">
    <location>
        <begin position="620"/>
        <end position="632"/>
    </location>
</feature>
<keyword evidence="9" id="KW-0175">Coiled coil</keyword>
<dbReference type="GO" id="GO:0008270">
    <property type="term" value="F:zinc ion binding"/>
    <property type="evidence" value="ECO:0007669"/>
    <property type="project" value="UniProtKB-KW"/>
</dbReference>
<accession>A0A803LYW2</accession>
<evidence type="ECO:0000313" key="13">
    <source>
        <dbReference type="Proteomes" id="UP000596660"/>
    </source>
</evidence>
<dbReference type="GO" id="GO:0043488">
    <property type="term" value="P:regulation of mRNA stability"/>
    <property type="evidence" value="ECO:0007669"/>
    <property type="project" value="InterPro"/>
</dbReference>
<feature type="domain" description="RRM" evidence="11">
    <location>
        <begin position="501"/>
        <end position="601"/>
    </location>
</feature>
<dbReference type="CDD" id="cd00590">
    <property type="entry name" value="RRM_SF"/>
    <property type="match status" value="1"/>
</dbReference>
<evidence type="ECO:0000256" key="3">
    <source>
        <dbReference type="ARBA" id="ARBA00022723"/>
    </source>
</evidence>
<keyword evidence="13" id="KW-1185">Reference proteome</keyword>
<feature type="compositionally biased region" description="Basic and acidic residues" evidence="10">
    <location>
        <begin position="123"/>
        <end position="133"/>
    </location>
</feature>
<feature type="compositionally biased region" description="Polar residues" evidence="10">
    <location>
        <begin position="596"/>
        <end position="619"/>
    </location>
</feature>
<evidence type="ECO:0000259" key="11">
    <source>
        <dbReference type="PROSITE" id="PS50102"/>
    </source>
</evidence>
<proteinExistence type="inferred from homology"/>
<evidence type="ECO:0000256" key="1">
    <source>
        <dbReference type="ARBA" id="ARBA00004123"/>
    </source>
</evidence>
<dbReference type="InterPro" id="IPR000504">
    <property type="entry name" value="RRM_dom"/>
</dbReference>
<dbReference type="Pfam" id="PF00076">
    <property type="entry name" value="RRM_1"/>
    <property type="match status" value="1"/>
</dbReference>
<comment type="subcellular location">
    <subcellularLocation>
        <location evidence="1">Nucleus</location>
    </subcellularLocation>
</comment>
<dbReference type="PROSITE" id="PS50102">
    <property type="entry name" value="RRM"/>
    <property type="match status" value="1"/>
</dbReference>
<dbReference type="InterPro" id="IPR035979">
    <property type="entry name" value="RBD_domain_sf"/>
</dbReference>
<evidence type="ECO:0000313" key="12">
    <source>
        <dbReference type="EnsemblPlants" id="AUR62020663-RA:cds"/>
    </source>
</evidence>
<feature type="region of interest" description="Disordered" evidence="10">
    <location>
        <begin position="109"/>
        <end position="133"/>
    </location>
</feature>
<dbReference type="SMART" id="SM00360">
    <property type="entry name" value="RRM"/>
    <property type="match status" value="1"/>
</dbReference>
<dbReference type="Gene3D" id="3.30.70.330">
    <property type="match status" value="1"/>
</dbReference>
<reference evidence="12" key="2">
    <citation type="submission" date="2021-03" db="UniProtKB">
        <authorList>
            <consortium name="EnsemblPlants"/>
        </authorList>
    </citation>
    <scope>IDENTIFICATION</scope>
</reference>
<comment type="similarity">
    <text evidence="2">Belongs to the ZC3H14 family.</text>
</comment>
<evidence type="ECO:0000256" key="5">
    <source>
        <dbReference type="ARBA" id="ARBA00022771"/>
    </source>
</evidence>
<organism evidence="12 13">
    <name type="scientific">Chenopodium quinoa</name>
    <name type="common">Quinoa</name>
    <dbReference type="NCBI Taxonomy" id="63459"/>
    <lineage>
        <taxon>Eukaryota</taxon>
        <taxon>Viridiplantae</taxon>
        <taxon>Streptophyta</taxon>
        <taxon>Embryophyta</taxon>
        <taxon>Tracheophyta</taxon>
        <taxon>Spermatophyta</taxon>
        <taxon>Magnoliopsida</taxon>
        <taxon>eudicotyledons</taxon>
        <taxon>Gunneridae</taxon>
        <taxon>Pentapetalae</taxon>
        <taxon>Caryophyllales</taxon>
        <taxon>Chenopodiaceae</taxon>
        <taxon>Chenopodioideae</taxon>
        <taxon>Atripliceae</taxon>
        <taxon>Chenopodium</taxon>
    </lineage>
</organism>
<keyword evidence="5" id="KW-0863">Zinc-finger</keyword>
<dbReference type="PANTHER" id="PTHR14738:SF29">
    <property type="entry name" value="ZINC FINGER CCCH DOMAIN-CONTAINING PROTEIN 14"/>
    <property type="match status" value="1"/>
</dbReference>
<protein>
    <recommendedName>
        <fullName evidence="11">RRM domain-containing protein</fullName>
    </recommendedName>
</protein>
<dbReference type="GO" id="GO:0005634">
    <property type="term" value="C:nucleus"/>
    <property type="evidence" value="ECO:0007669"/>
    <property type="project" value="UniProtKB-SubCell"/>
</dbReference>
<dbReference type="Gramene" id="AUR62020663-RA">
    <property type="protein sequence ID" value="AUR62020663-RA:cds"/>
    <property type="gene ID" value="AUR62020663"/>
</dbReference>
<keyword evidence="4" id="KW-0677">Repeat</keyword>
<evidence type="ECO:0000256" key="8">
    <source>
        <dbReference type="PROSITE-ProRule" id="PRU00176"/>
    </source>
</evidence>
<keyword evidence="3" id="KW-0479">Metal-binding</keyword>
<evidence type="ECO:0000256" key="10">
    <source>
        <dbReference type="SAM" id="MobiDB-lite"/>
    </source>
</evidence>
<evidence type="ECO:0000256" key="6">
    <source>
        <dbReference type="ARBA" id="ARBA00022833"/>
    </source>
</evidence>
<keyword evidence="6" id="KW-0862">Zinc</keyword>
<evidence type="ECO:0000256" key="7">
    <source>
        <dbReference type="ARBA" id="ARBA00023242"/>
    </source>
</evidence>